<keyword evidence="7" id="KW-1185">Reference proteome</keyword>
<comment type="function">
    <text evidence="1">Nitronate monooxygenase that uses molecular oxygen to catalyze the oxidative denitrification of alkyl nitronates. Acts on propionate 3-nitronate (P3N), the presumed physiological substrate. Probably functions in the detoxification of P3N, a metabolic poison produced by plants and fungi as a defense mechanism.</text>
</comment>
<dbReference type="InterPro" id="IPR004136">
    <property type="entry name" value="NMO"/>
</dbReference>
<evidence type="ECO:0000256" key="2">
    <source>
        <dbReference type="ARBA" id="ARBA00013457"/>
    </source>
</evidence>
<dbReference type="KEGG" id="hprf:HLPR_08200"/>
<evidence type="ECO:0000313" key="6">
    <source>
        <dbReference type="EMBL" id="BEP28489.1"/>
    </source>
</evidence>
<gene>
    <name evidence="6" type="ORF">HLPR_08200</name>
</gene>
<dbReference type="Pfam" id="PF03060">
    <property type="entry name" value="NMO"/>
    <property type="match status" value="1"/>
</dbReference>
<keyword evidence="6" id="KW-0503">Monooxygenase</keyword>
<proteinExistence type="predicted"/>
<keyword evidence="5" id="KW-0560">Oxidoreductase</keyword>
<organism evidence="6 7">
    <name type="scientific">Helicovermis profundi</name>
    <dbReference type="NCBI Taxonomy" id="3065157"/>
    <lineage>
        <taxon>Bacteria</taxon>
        <taxon>Bacillati</taxon>
        <taxon>Bacillota</taxon>
        <taxon>Clostridia</taxon>
        <taxon>Helicovermis</taxon>
    </lineage>
</organism>
<keyword evidence="3" id="KW-0285">Flavoprotein</keyword>
<dbReference type="PANTHER" id="PTHR32332:SF18">
    <property type="entry name" value="2-NITROPROPANE DIOXYGENASE"/>
    <property type="match status" value="1"/>
</dbReference>
<evidence type="ECO:0000313" key="7">
    <source>
        <dbReference type="Proteomes" id="UP001321786"/>
    </source>
</evidence>
<keyword evidence="4" id="KW-0288">FMN</keyword>
<dbReference type="EMBL" id="AP028654">
    <property type="protein sequence ID" value="BEP28489.1"/>
    <property type="molecule type" value="Genomic_DNA"/>
</dbReference>
<dbReference type="RefSeq" id="WP_338536806.1">
    <property type="nucleotide sequence ID" value="NZ_AP028654.1"/>
</dbReference>
<evidence type="ECO:0000256" key="3">
    <source>
        <dbReference type="ARBA" id="ARBA00022630"/>
    </source>
</evidence>
<dbReference type="Proteomes" id="UP001321786">
    <property type="component" value="Chromosome"/>
</dbReference>
<dbReference type="CDD" id="cd04730">
    <property type="entry name" value="NPD_like"/>
    <property type="match status" value="1"/>
</dbReference>
<sequence length="360" mass="38951">MKMPSFKLGHLTVNLPIIQGGMGIGVSLSNLASAVANEGGIGIISGAQIGFREKNFKSNNDEANINALVKEIRNAKKLSPNGIIGVNVLMATNNYADMIKTAVKEKVDLIISGAGLPKDLPELVKGSNTKIAPIVSSKRSIDTIIKLWKKRYDKLPDMVIVEGGKAGGHLGFKAEDLINKTFPSIYQITKEVVESVRKIEEQFNAKIPVISAGGIFSGKDILEAFNAGADGVQMATRFVATNECDAHENFKLAYVNANEDNIDIIKSPVGMPGRAIVNEFTESVKNAREKITSCYRCLKQCNPATTPYCITDALIRSVTGDSKNGLIFAGSNAYKVNSIKSVHEIVEEIKKEYFIALSNK</sequence>
<dbReference type="Gene3D" id="3.20.20.70">
    <property type="entry name" value="Aldolase class I"/>
    <property type="match status" value="1"/>
</dbReference>
<dbReference type="GO" id="GO:0018580">
    <property type="term" value="F:nitronate monooxygenase activity"/>
    <property type="evidence" value="ECO:0007669"/>
    <property type="project" value="InterPro"/>
</dbReference>
<protein>
    <recommendedName>
        <fullName evidence="2">Probable nitronate monooxygenase</fullName>
    </recommendedName>
</protein>
<evidence type="ECO:0000256" key="1">
    <source>
        <dbReference type="ARBA" id="ARBA00003535"/>
    </source>
</evidence>
<accession>A0AAU9EB17</accession>
<dbReference type="InterPro" id="IPR013785">
    <property type="entry name" value="Aldolase_TIM"/>
</dbReference>
<dbReference type="PANTHER" id="PTHR32332">
    <property type="entry name" value="2-NITROPROPANE DIOXYGENASE"/>
    <property type="match status" value="1"/>
</dbReference>
<evidence type="ECO:0000256" key="4">
    <source>
        <dbReference type="ARBA" id="ARBA00022643"/>
    </source>
</evidence>
<reference evidence="6 7" key="1">
    <citation type="submission" date="2023-08" db="EMBL/GenBank/DDBJ databases">
        <title>Helicovermis profunda gen. nov., sp. nov., a novel mesophilic, fermentative bacterium within the Bacillota from a deep-sea hydrothermal vent chimney.</title>
        <authorList>
            <person name="Miyazaki U."/>
            <person name="Mizutani D."/>
            <person name="Hashimoto Y."/>
            <person name="Tame A."/>
            <person name="Sawayama S."/>
            <person name="Miyazaki J."/>
            <person name="Takai K."/>
            <person name="Nakagawa S."/>
        </authorList>
    </citation>
    <scope>NUCLEOTIDE SEQUENCE [LARGE SCALE GENOMIC DNA]</scope>
    <source>
        <strain evidence="6 7">S502</strain>
    </source>
</reference>
<dbReference type="SUPFAM" id="SSF51412">
    <property type="entry name" value="Inosine monophosphate dehydrogenase (IMPDH)"/>
    <property type="match status" value="1"/>
</dbReference>
<dbReference type="AlphaFoldDB" id="A0AAU9EB17"/>
<name>A0AAU9EB17_9FIRM</name>
<evidence type="ECO:0000256" key="5">
    <source>
        <dbReference type="ARBA" id="ARBA00023002"/>
    </source>
</evidence>